<accession>A0A557SI67</accession>
<evidence type="ECO:0000313" key="5">
    <source>
        <dbReference type="EMBL" id="TVO77079.1"/>
    </source>
</evidence>
<feature type="compositionally biased region" description="Basic and acidic residues" evidence="2">
    <location>
        <begin position="135"/>
        <end position="148"/>
    </location>
</feature>
<keyword evidence="3" id="KW-0812">Transmembrane</keyword>
<keyword evidence="6" id="KW-1185">Reference proteome</keyword>
<dbReference type="EMBL" id="VMNH01000005">
    <property type="protein sequence ID" value="TVO77079.1"/>
    <property type="molecule type" value="Genomic_DNA"/>
</dbReference>
<evidence type="ECO:0000256" key="1">
    <source>
        <dbReference type="SAM" id="Coils"/>
    </source>
</evidence>
<gene>
    <name evidence="5" type="ORF">FHP88_06565</name>
</gene>
<feature type="region of interest" description="Disordered" evidence="2">
    <location>
        <begin position="132"/>
        <end position="152"/>
    </location>
</feature>
<keyword evidence="3" id="KW-1133">Transmembrane helix</keyword>
<keyword evidence="3" id="KW-0472">Membrane</keyword>
<evidence type="ECO:0000259" key="4">
    <source>
        <dbReference type="Pfam" id="PF05170"/>
    </source>
</evidence>
<feature type="region of interest" description="Disordered" evidence="2">
    <location>
        <begin position="390"/>
        <end position="411"/>
    </location>
</feature>
<dbReference type="OrthoDB" id="9766390at2"/>
<dbReference type="PANTHER" id="PTHR30441:SF4">
    <property type="entry name" value="PROTEIN ASMA"/>
    <property type="match status" value="1"/>
</dbReference>
<dbReference type="Pfam" id="PF05170">
    <property type="entry name" value="AsmA"/>
    <property type="match status" value="1"/>
</dbReference>
<evidence type="ECO:0000313" key="6">
    <source>
        <dbReference type="Proteomes" id="UP000316649"/>
    </source>
</evidence>
<proteinExistence type="predicted"/>
<dbReference type="InterPro" id="IPR052894">
    <property type="entry name" value="AsmA-related"/>
</dbReference>
<keyword evidence="1" id="KW-0175">Coiled coil</keyword>
<organism evidence="5 6">
    <name type="scientific">Sedimenticola selenatireducens</name>
    <dbReference type="NCBI Taxonomy" id="191960"/>
    <lineage>
        <taxon>Bacteria</taxon>
        <taxon>Pseudomonadati</taxon>
        <taxon>Pseudomonadota</taxon>
        <taxon>Gammaproteobacteria</taxon>
        <taxon>Chromatiales</taxon>
        <taxon>Sedimenticolaceae</taxon>
        <taxon>Sedimenticola</taxon>
    </lineage>
</organism>
<name>A0A557SI67_9GAMM</name>
<dbReference type="GO" id="GO:0005886">
    <property type="term" value="C:plasma membrane"/>
    <property type="evidence" value="ECO:0007669"/>
    <property type="project" value="TreeGrafter"/>
</dbReference>
<evidence type="ECO:0000256" key="2">
    <source>
        <dbReference type="SAM" id="MobiDB-lite"/>
    </source>
</evidence>
<feature type="domain" description="AsmA" evidence="4">
    <location>
        <begin position="5"/>
        <end position="596"/>
    </location>
</feature>
<dbReference type="GO" id="GO:0090313">
    <property type="term" value="P:regulation of protein targeting to membrane"/>
    <property type="evidence" value="ECO:0007669"/>
    <property type="project" value="TreeGrafter"/>
</dbReference>
<dbReference type="AlphaFoldDB" id="A0A557SI67"/>
<dbReference type="InterPro" id="IPR007844">
    <property type="entry name" value="AsmA"/>
</dbReference>
<evidence type="ECO:0000256" key="3">
    <source>
        <dbReference type="SAM" id="Phobius"/>
    </source>
</evidence>
<comment type="caution">
    <text evidence="5">The sequence shown here is derived from an EMBL/GenBank/DDBJ whole genome shotgun (WGS) entry which is preliminary data.</text>
</comment>
<dbReference type="Proteomes" id="UP000316649">
    <property type="component" value="Unassembled WGS sequence"/>
</dbReference>
<sequence>MEYVMGKLFKIIGGFLVVIVVLVVAAVIILPMVVDPNDYKDEIITQVKEQTGRDLKIAGDLKLSVFPWLGVDIGGLELSNAKGFGDKPFAVVNSAAVRVKLMPLLSKQLEVDTIGLEGLALNLAKSKSGATNWDDLAKEGDDTPKDNQEQTGGAGLEGFVIGGVDISNANISWDDASTGQHYTVDQFYLKSGAIQSGNPVSLELGAQLQSKEPELKAKIKLEGTVSLEEAAKRMQVKGLNLQVDATSPLLKQGAMSLNLAADVGMTLDGQSLSVDGLIITSDALKLTGNLKGSNLAAKPAFSGSLNLAELNLREWLTGQGIAVPETADPQVLTRFMASLEVATKGDVTQLNKLAIGLDDTKINGSASLKGSAIGFAVDVDSINVDRYLPPVKETPKTAGEGSTAGAKSAGDEPLLPIDTLRSLNLNGTLKIGQMIINKLTAKQVEVTVKANQGKINLNQKIGAFYQGSFAGQVDLDVAGKTPIMHINKQAKDIQAGPLLKDLIEKDKFDGTGNFQAKLQTTGNSVNAIKRGLNGDLSFRFENGTVKGFNLAQMIREGKAKLKGDKLPADSAPAQTDFSEMSGSAIIKQGVLNNQDLLAKSPYLRVTGAGQVNLVAETLDYIVKTVIVSTAAGQGGEGLEELEGIPIPVKLTGPYASPKYAIDWAQVVTGSQKAKLEEKKAEVKQQVDEKKEETKKKLEDKLKSKLKGLFN</sequence>
<protein>
    <submittedName>
        <fullName evidence="5">AsmA family protein</fullName>
    </submittedName>
</protein>
<reference evidence="5 6" key="1">
    <citation type="submission" date="2019-07" db="EMBL/GenBank/DDBJ databases">
        <title>The pathways for chlorine oxyanion respiration interact through the shared metabolite chlorate.</title>
        <authorList>
            <person name="Barnum T.P."/>
            <person name="Cheng Y."/>
            <person name="Hill K.A."/>
            <person name="Lucas L.N."/>
            <person name="Carlson H.K."/>
            <person name="Coates J.D."/>
        </authorList>
    </citation>
    <scope>NUCLEOTIDE SEQUENCE [LARGE SCALE GENOMIC DNA]</scope>
    <source>
        <strain evidence="5 6">BK-1</strain>
    </source>
</reference>
<dbReference type="PANTHER" id="PTHR30441">
    <property type="entry name" value="DUF748 DOMAIN-CONTAINING PROTEIN"/>
    <property type="match status" value="1"/>
</dbReference>
<feature type="coiled-coil region" evidence="1">
    <location>
        <begin position="672"/>
        <end position="703"/>
    </location>
</feature>
<feature type="transmembrane region" description="Helical" evidence="3">
    <location>
        <begin position="12"/>
        <end position="34"/>
    </location>
</feature>